<name>A0AA38C6P8_TAXCH</name>
<evidence type="ECO:0000313" key="2">
    <source>
        <dbReference type="Proteomes" id="UP000824469"/>
    </source>
</evidence>
<dbReference type="Proteomes" id="UP000824469">
    <property type="component" value="Unassembled WGS sequence"/>
</dbReference>
<feature type="non-terminal residue" evidence="1">
    <location>
        <position position="67"/>
    </location>
</feature>
<dbReference type="AlphaFoldDB" id="A0AA38C6P8"/>
<reference evidence="1 2" key="1">
    <citation type="journal article" date="2021" name="Nat. Plants">
        <title>The Taxus genome provides insights into paclitaxel biosynthesis.</title>
        <authorList>
            <person name="Xiong X."/>
            <person name="Gou J."/>
            <person name="Liao Q."/>
            <person name="Li Y."/>
            <person name="Zhou Q."/>
            <person name="Bi G."/>
            <person name="Li C."/>
            <person name="Du R."/>
            <person name="Wang X."/>
            <person name="Sun T."/>
            <person name="Guo L."/>
            <person name="Liang H."/>
            <person name="Lu P."/>
            <person name="Wu Y."/>
            <person name="Zhang Z."/>
            <person name="Ro D.K."/>
            <person name="Shang Y."/>
            <person name="Huang S."/>
            <person name="Yan J."/>
        </authorList>
    </citation>
    <scope>NUCLEOTIDE SEQUENCE [LARGE SCALE GENOMIC DNA]</scope>
    <source>
        <strain evidence="1">Ta-2019</strain>
    </source>
</reference>
<proteinExistence type="predicted"/>
<comment type="caution">
    <text evidence="1">The sequence shown here is derived from an EMBL/GenBank/DDBJ whole genome shotgun (WGS) entry which is preliminary data.</text>
</comment>
<accession>A0AA38C6P8</accession>
<keyword evidence="2" id="KW-1185">Reference proteome</keyword>
<organism evidence="1 2">
    <name type="scientific">Taxus chinensis</name>
    <name type="common">Chinese yew</name>
    <name type="synonym">Taxus wallichiana var. chinensis</name>
    <dbReference type="NCBI Taxonomy" id="29808"/>
    <lineage>
        <taxon>Eukaryota</taxon>
        <taxon>Viridiplantae</taxon>
        <taxon>Streptophyta</taxon>
        <taxon>Embryophyta</taxon>
        <taxon>Tracheophyta</taxon>
        <taxon>Spermatophyta</taxon>
        <taxon>Pinopsida</taxon>
        <taxon>Pinidae</taxon>
        <taxon>Conifers II</taxon>
        <taxon>Cupressales</taxon>
        <taxon>Taxaceae</taxon>
        <taxon>Taxus</taxon>
    </lineage>
</organism>
<dbReference type="EMBL" id="JAHRHJ020000011">
    <property type="protein sequence ID" value="KAH9294765.1"/>
    <property type="molecule type" value="Genomic_DNA"/>
</dbReference>
<gene>
    <name evidence="1" type="ORF">KI387_038353</name>
</gene>
<evidence type="ECO:0000313" key="1">
    <source>
        <dbReference type="EMBL" id="KAH9294765.1"/>
    </source>
</evidence>
<sequence>MCKAFMCLGSDHVSWVGYSALPAEKTQEEYKGNRETCGCSATCHMGAIPRAKEGVKSQMSTELPHGP</sequence>
<protein>
    <submittedName>
        <fullName evidence="1">Uncharacterized protein</fullName>
    </submittedName>
</protein>